<comment type="caution">
    <text evidence="1">The sequence shown here is derived from an EMBL/GenBank/DDBJ whole genome shotgun (WGS) entry which is preliminary data.</text>
</comment>
<evidence type="ECO:0000313" key="1">
    <source>
        <dbReference type="EMBL" id="KAA6326708.1"/>
    </source>
</evidence>
<protein>
    <submittedName>
        <fullName evidence="1">Uncharacterized protein</fullName>
    </submittedName>
</protein>
<organism evidence="1">
    <name type="scientific">termite gut metagenome</name>
    <dbReference type="NCBI Taxonomy" id="433724"/>
    <lineage>
        <taxon>unclassified sequences</taxon>
        <taxon>metagenomes</taxon>
        <taxon>organismal metagenomes</taxon>
    </lineage>
</organism>
<dbReference type="AlphaFoldDB" id="A0A5J4QZN7"/>
<reference evidence="1" key="1">
    <citation type="submission" date="2019-03" db="EMBL/GenBank/DDBJ databases">
        <title>Single cell metagenomics reveals metabolic interactions within the superorganism composed of flagellate Streblomastix strix and complex community of Bacteroidetes bacteria on its surface.</title>
        <authorList>
            <person name="Treitli S.C."/>
            <person name="Kolisko M."/>
            <person name="Husnik F."/>
            <person name="Keeling P."/>
            <person name="Hampl V."/>
        </authorList>
    </citation>
    <scope>NUCLEOTIDE SEQUENCE</scope>
    <source>
        <strain evidence="1">STM</strain>
    </source>
</reference>
<dbReference type="EMBL" id="SNRY01002117">
    <property type="protein sequence ID" value="KAA6326708.1"/>
    <property type="molecule type" value="Genomic_DNA"/>
</dbReference>
<sequence length="66" mass="7961">TYLLFVLLFILWKPLFMWFHHDLYAEMETMDYFEVMLHGLPLDFSVAGYFSIPNAVDDFFLKMTKT</sequence>
<name>A0A5J4QZN7_9ZZZZ</name>
<feature type="non-terminal residue" evidence="1">
    <location>
        <position position="1"/>
    </location>
</feature>
<accession>A0A5J4QZN7</accession>
<proteinExistence type="predicted"/>
<gene>
    <name evidence="1" type="ORF">EZS27_024219</name>
</gene>